<dbReference type="InterPro" id="IPR021994">
    <property type="entry name" value="DUF3592"/>
</dbReference>
<sequence>MRAMIEDGIPAFGLLVSAFLVLVPAGVGLFMIYRGLRHWNRARRLIATGERAVAVVLDNAVESHSHGRMSFLPVVTFRTQLGREVRTVIAEKRSNLSHVPGTQHTVAFDPEQPERAVPIDGQGAGMAGAVIVGAIFLLFAGVAFFMTSLIFLSPDSPVFDDGTFGDFPGTFP</sequence>
<reference evidence="3 4" key="1">
    <citation type="submission" date="2015-10" db="EMBL/GenBank/DDBJ databases">
        <authorList>
            <person name="Gilbert D.G."/>
        </authorList>
    </citation>
    <scope>NUCLEOTIDE SEQUENCE [LARGE SCALE GENOMIC DNA]</scope>
    <source>
        <strain evidence="3 4">NRRL B-16712</strain>
    </source>
</reference>
<dbReference type="EMBL" id="LLZH01000283">
    <property type="protein sequence ID" value="KUL28920.1"/>
    <property type="molecule type" value="Genomic_DNA"/>
</dbReference>
<name>A0A101JL88_9ACTN</name>
<accession>A0A101JL88</accession>
<evidence type="ECO:0000313" key="3">
    <source>
        <dbReference type="EMBL" id="KUL28920.1"/>
    </source>
</evidence>
<keyword evidence="4" id="KW-1185">Reference proteome</keyword>
<dbReference type="Pfam" id="PF12158">
    <property type="entry name" value="DUF3592"/>
    <property type="match status" value="1"/>
</dbReference>
<feature type="domain" description="DUF3592" evidence="2">
    <location>
        <begin position="54"/>
        <end position="120"/>
    </location>
</feature>
<feature type="transmembrane region" description="Helical" evidence="1">
    <location>
        <begin position="129"/>
        <end position="152"/>
    </location>
</feature>
<evidence type="ECO:0000313" key="4">
    <source>
        <dbReference type="Proteomes" id="UP000053244"/>
    </source>
</evidence>
<dbReference type="Proteomes" id="UP000053244">
    <property type="component" value="Unassembled WGS sequence"/>
</dbReference>
<feature type="transmembrane region" description="Helical" evidence="1">
    <location>
        <begin position="12"/>
        <end position="33"/>
    </location>
</feature>
<organism evidence="3 4">
    <name type="scientific">Actinoplanes awajinensis subsp. mycoplanecinus</name>
    <dbReference type="NCBI Taxonomy" id="135947"/>
    <lineage>
        <taxon>Bacteria</taxon>
        <taxon>Bacillati</taxon>
        <taxon>Actinomycetota</taxon>
        <taxon>Actinomycetes</taxon>
        <taxon>Micromonosporales</taxon>
        <taxon>Micromonosporaceae</taxon>
        <taxon>Actinoplanes</taxon>
    </lineage>
</organism>
<evidence type="ECO:0000256" key="1">
    <source>
        <dbReference type="SAM" id="Phobius"/>
    </source>
</evidence>
<keyword evidence="1" id="KW-1133">Transmembrane helix</keyword>
<proteinExistence type="predicted"/>
<keyword evidence="1" id="KW-0812">Transmembrane</keyword>
<dbReference type="AlphaFoldDB" id="A0A101JL88"/>
<protein>
    <recommendedName>
        <fullName evidence="2">DUF3592 domain-containing protein</fullName>
    </recommendedName>
</protein>
<comment type="caution">
    <text evidence="3">The sequence shown here is derived from an EMBL/GenBank/DDBJ whole genome shotgun (WGS) entry which is preliminary data.</text>
</comment>
<gene>
    <name evidence="3" type="ORF">ADL15_30200</name>
</gene>
<evidence type="ECO:0000259" key="2">
    <source>
        <dbReference type="Pfam" id="PF12158"/>
    </source>
</evidence>
<keyword evidence="1" id="KW-0472">Membrane</keyword>